<feature type="region of interest" description="Disordered" evidence="1">
    <location>
        <begin position="69"/>
        <end position="109"/>
    </location>
</feature>
<feature type="compositionally biased region" description="Polar residues" evidence="1">
    <location>
        <begin position="90"/>
        <end position="101"/>
    </location>
</feature>
<organism evidence="2 3">
    <name type="scientific">Protopolystoma xenopodis</name>
    <dbReference type="NCBI Taxonomy" id="117903"/>
    <lineage>
        <taxon>Eukaryota</taxon>
        <taxon>Metazoa</taxon>
        <taxon>Spiralia</taxon>
        <taxon>Lophotrochozoa</taxon>
        <taxon>Platyhelminthes</taxon>
        <taxon>Monogenea</taxon>
        <taxon>Polyopisthocotylea</taxon>
        <taxon>Polystomatidea</taxon>
        <taxon>Polystomatidae</taxon>
        <taxon>Protopolystoma</taxon>
    </lineage>
</organism>
<comment type="caution">
    <text evidence="2">The sequence shown here is derived from an EMBL/GenBank/DDBJ whole genome shotgun (WGS) entry which is preliminary data.</text>
</comment>
<evidence type="ECO:0000313" key="3">
    <source>
        <dbReference type="Proteomes" id="UP000784294"/>
    </source>
</evidence>
<sequence length="109" mass="12198">MAFVVFPSLALLTPLTPPHKHIHAHLLTDTCRHRHSHLGRMGVLILMFGRPGLIRTRCMRHLSVVSRGGVVGRGDAENDSSKSWPHPDLSSPNHLSPTCQWLTDKARDR</sequence>
<dbReference type="AlphaFoldDB" id="A0A448WSE4"/>
<name>A0A448WSE4_9PLAT</name>
<dbReference type="Proteomes" id="UP000784294">
    <property type="component" value="Unassembled WGS sequence"/>
</dbReference>
<evidence type="ECO:0000313" key="2">
    <source>
        <dbReference type="EMBL" id="VEL19034.1"/>
    </source>
</evidence>
<evidence type="ECO:0000256" key="1">
    <source>
        <dbReference type="SAM" id="MobiDB-lite"/>
    </source>
</evidence>
<dbReference type="EMBL" id="CAAALY010039753">
    <property type="protein sequence ID" value="VEL19034.1"/>
    <property type="molecule type" value="Genomic_DNA"/>
</dbReference>
<keyword evidence="3" id="KW-1185">Reference proteome</keyword>
<accession>A0A448WSE4</accession>
<reference evidence="2" key="1">
    <citation type="submission" date="2018-11" db="EMBL/GenBank/DDBJ databases">
        <authorList>
            <consortium name="Pathogen Informatics"/>
        </authorList>
    </citation>
    <scope>NUCLEOTIDE SEQUENCE</scope>
</reference>
<proteinExistence type="predicted"/>
<gene>
    <name evidence="2" type="ORF">PXEA_LOCUS12474</name>
</gene>
<protein>
    <submittedName>
        <fullName evidence="2">Uncharacterized protein</fullName>
    </submittedName>
</protein>